<dbReference type="EMBL" id="KB097495">
    <property type="protein sequence ID" value="ESN96320.1"/>
    <property type="molecule type" value="Genomic_DNA"/>
</dbReference>
<dbReference type="KEGG" id="hro:HELRODRAFT_163371"/>
<dbReference type="Gene3D" id="2.60.40.150">
    <property type="entry name" value="C2 domain"/>
    <property type="match status" value="2"/>
</dbReference>
<keyword evidence="1" id="KW-0677">Repeat</keyword>
<evidence type="ECO:0000256" key="1">
    <source>
        <dbReference type="ARBA" id="ARBA00022737"/>
    </source>
</evidence>
<gene>
    <name evidence="5" type="primary">20200038</name>
    <name evidence="4" type="synonym">Syt1d</name>
    <name evidence="4" type="ORF">HELRODRAFT_163371</name>
</gene>
<keyword evidence="2" id="KW-0812">Transmembrane</keyword>
<dbReference type="SUPFAM" id="SSF49562">
    <property type="entry name" value="C2 domain (Calcium/lipid-binding domain, CaLB)"/>
    <property type="match status" value="2"/>
</dbReference>
<evidence type="ECO:0000256" key="2">
    <source>
        <dbReference type="SAM" id="Phobius"/>
    </source>
</evidence>
<keyword evidence="2" id="KW-1133">Transmembrane helix</keyword>
<dbReference type="Proteomes" id="UP000015101">
    <property type="component" value="Unassembled WGS sequence"/>
</dbReference>
<dbReference type="CDD" id="cd08402">
    <property type="entry name" value="C2B_Synaptotagmin-1"/>
    <property type="match status" value="1"/>
</dbReference>
<accession>T1ETY8</accession>
<proteinExistence type="predicted"/>
<keyword evidence="6" id="KW-1185">Reference proteome</keyword>
<dbReference type="eggNOG" id="KOG1028">
    <property type="taxonomic scope" value="Eukaryota"/>
</dbReference>
<dbReference type="CTD" id="20200038"/>
<dbReference type="EMBL" id="AMQM01001381">
    <property type="status" value="NOT_ANNOTATED_CDS"/>
    <property type="molecule type" value="Genomic_DNA"/>
</dbReference>
<dbReference type="GO" id="GO:2000300">
    <property type="term" value="P:regulation of synaptic vesicle exocytosis"/>
    <property type="evidence" value="ECO:0000318"/>
    <property type="project" value="GO_Central"/>
</dbReference>
<dbReference type="GO" id="GO:0031045">
    <property type="term" value="C:dense core granule"/>
    <property type="evidence" value="ECO:0000318"/>
    <property type="project" value="GO_Central"/>
</dbReference>
<dbReference type="GO" id="GO:0070382">
    <property type="term" value="C:exocytic vesicle"/>
    <property type="evidence" value="ECO:0000318"/>
    <property type="project" value="GO_Central"/>
</dbReference>
<dbReference type="GO" id="GO:0030424">
    <property type="term" value="C:axon"/>
    <property type="evidence" value="ECO:0000318"/>
    <property type="project" value="GO_Central"/>
</dbReference>
<dbReference type="STRING" id="6412.T1ETY8"/>
<dbReference type="GO" id="GO:0030672">
    <property type="term" value="C:synaptic vesicle membrane"/>
    <property type="evidence" value="ECO:0000318"/>
    <property type="project" value="GO_Central"/>
</dbReference>
<evidence type="ECO:0000313" key="4">
    <source>
        <dbReference type="EMBL" id="ESN96320.1"/>
    </source>
</evidence>
<evidence type="ECO:0000259" key="3">
    <source>
        <dbReference type="PROSITE" id="PS50004"/>
    </source>
</evidence>
<dbReference type="AlphaFoldDB" id="T1ETY8"/>
<evidence type="ECO:0000313" key="5">
    <source>
        <dbReference type="EnsemblMetazoa" id="HelroP163371"/>
    </source>
</evidence>
<dbReference type="InterPro" id="IPR000008">
    <property type="entry name" value="C2_dom"/>
</dbReference>
<reference evidence="5" key="3">
    <citation type="submission" date="2015-06" db="UniProtKB">
        <authorList>
            <consortium name="EnsemblMetazoa"/>
        </authorList>
    </citation>
    <scope>IDENTIFICATION</scope>
</reference>
<dbReference type="OMA" id="GISHENX"/>
<dbReference type="InParanoid" id="T1ETY8"/>
<protein>
    <submittedName>
        <fullName evidence="4">Synaptotagmin 1d</fullName>
    </submittedName>
</protein>
<dbReference type="InterPro" id="IPR001565">
    <property type="entry name" value="Synaptotagmin"/>
</dbReference>
<dbReference type="RefSeq" id="XP_009025501.1">
    <property type="nucleotide sequence ID" value="XM_009027253.1"/>
</dbReference>
<dbReference type="PANTHER" id="PTHR10024:SF227">
    <property type="entry name" value="SYNAPTOTAGMIN 1"/>
    <property type="match status" value="1"/>
</dbReference>
<dbReference type="SMART" id="SM00239">
    <property type="entry name" value="C2"/>
    <property type="match status" value="2"/>
</dbReference>
<reference evidence="6" key="1">
    <citation type="submission" date="2012-12" db="EMBL/GenBank/DDBJ databases">
        <authorList>
            <person name="Hellsten U."/>
            <person name="Grimwood J."/>
            <person name="Chapman J.A."/>
            <person name="Shapiro H."/>
            <person name="Aerts A."/>
            <person name="Otillar R.P."/>
            <person name="Terry A.Y."/>
            <person name="Boore J.L."/>
            <person name="Simakov O."/>
            <person name="Marletaz F."/>
            <person name="Cho S.-J."/>
            <person name="Edsinger-Gonzales E."/>
            <person name="Havlak P."/>
            <person name="Kuo D.-H."/>
            <person name="Larsson T."/>
            <person name="Lv J."/>
            <person name="Arendt D."/>
            <person name="Savage R."/>
            <person name="Osoegawa K."/>
            <person name="de Jong P."/>
            <person name="Lindberg D.R."/>
            <person name="Seaver E.C."/>
            <person name="Weisblat D.A."/>
            <person name="Putnam N.H."/>
            <person name="Grigoriev I.V."/>
            <person name="Rokhsar D.S."/>
        </authorList>
    </citation>
    <scope>NUCLEOTIDE SEQUENCE</scope>
</reference>
<name>T1ETY8_HELRO</name>
<dbReference type="GO" id="GO:0061891">
    <property type="term" value="F:calcium ion sensor activity"/>
    <property type="evidence" value="ECO:0000318"/>
    <property type="project" value="GO_Central"/>
</dbReference>
<organism evidence="5 6">
    <name type="scientific">Helobdella robusta</name>
    <name type="common">Californian leech</name>
    <dbReference type="NCBI Taxonomy" id="6412"/>
    <lineage>
        <taxon>Eukaryota</taxon>
        <taxon>Metazoa</taxon>
        <taxon>Spiralia</taxon>
        <taxon>Lophotrochozoa</taxon>
        <taxon>Annelida</taxon>
        <taxon>Clitellata</taxon>
        <taxon>Hirudinea</taxon>
        <taxon>Rhynchobdellida</taxon>
        <taxon>Glossiphoniidae</taxon>
        <taxon>Helobdella</taxon>
    </lineage>
</organism>
<dbReference type="Pfam" id="PF00168">
    <property type="entry name" value="C2"/>
    <property type="match status" value="2"/>
</dbReference>
<keyword evidence="2" id="KW-0472">Membrane</keyword>
<dbReference type="GO" id="GO:0000149">
    <property type="term" value="F:SNARE binding"/>
    <property type="evidence" value="ECO:0000318"/>
    <property type="project" value="GO_Central"/>
</dbReference>
<dbReference type="PANTHER" id="PTHR10024">
    <property type="entry name" value="SYNAPTOTAGMIN"/>
    <property type="match status" value="1"/>
</dbReference>
<reference evidence="4 6" key="2">
    <citation type="journal article" date="2013" name="Nature">
        <title>Insights into bilaterian evolution from three spiralian genomes.</title>
        <authorList>
            <person name="Simakov O."/>
            <person name="Marletaz F."/>
            <person name="Cho S.J."/>
            <person name="Edsinger-Gonzales E."/>
            <person name="Havlak P."/>
            <person name="Hellsten U."/>
            <person name="Kuo D.H."/>
            <person name="Larsson T."/>
            <person name="Lv J."/>
            <person name="Arendt D."/>
            <person name="Savage R."/>
            <person name="Osoegawa K."/>
            <person name="de Jong P."/>
            <person name="Grimwood J."/>
            <person name="Chapman J.A."/>
            <person name="Shapiro H."/>
            <person name="Aerts A."/>
            <person name="Otillar R.P."/>
            <person name="Terry A.Y."/>
            <person name="Boore J.L."/>
            <person name="Grigoriev I.V."/>
            <person name="Lindberg D.R."/>
            <person name="Seaver E.C."/>
            <person name="Weisblat D.A."/>
            <person name="Putnam N.H."/>
            <person name="Rokhsar D.S."/>
        </authorList>
    </citation>
    <scope>NUCLEOTIDE SEQUENCE</scope>
</reference>
<dbReference type="EnsemblMetazoa" id="HelroT163371">
    <property type="protein sequence ID" value="HelroP163371"/>
    <property type="gene ID" value="HelroG163371"/>
</dbReference>
<feature type="domain" description="C2" evidence="3">
    <location>
        <begin position="84"/>
        <end position="202"/>
    </location>
</feature>
<dbReference type="OrthoDB" id="67700at2759"/>
<dbReference type="GeneID" id="20200038"/>
<dbReference type="PRINTS" id="PR00399">
    <property type="entry name" value="SYNAPTOTAGMN"/>
</dbReference>
<dbReference type="GO" id="GO:0099502">
    <property type="term" value="P:calcium-dependent activation of synaptic vesicle fusion"/>
    <property type="evidence" value="ECO:0000318"/>
    <property type="project" value="GO_Central"/>
</dbReference>
<dbReference type="PROSITE" id="PS50004">
    <property type="entry name" value="C2"/>
    <property type="match status" value="2"/>
</dbReference>
<dbReference type="GO" id="GO:0005544">
    <property type="term" value="F:calcium-dependent phospholipid binding"/>
    <property type="evidence" value="ECO:0000318"/>
    <property type="project" value="GO_Central"/>
</dbReference>
<dbReference type="PRINTS" id="PR00360">
    <property type="entry name" value="C2DOMAIN"/>
</dbReference>
<dbReference type="GO" id="GO:0016192">
    <property type="term" value="P:vesicle-mediated transport"/>
    <property type="evidence" value="ECO:0000318"/>
    <property type="project" value="GO_Central"/>
</dbReference>
<dbReference type="InterPro" id="IPR035892">
    <property type="entry name" value="C2_domain_sf"/>
</dbReference>
<dbReference type="GO" id="GO:0005886">
    <property type="term" value="C:plasma membrane"/>
    <property type="evidence" value="ECO:0000318"/>
    <property type="project" value="GO_Central"/>
</dbReference>
<feature type="domain" description="C2" evidence="3">
    <location>
        <begin position="216"/>
        <end position="349"/>
    </location>
</feature>
<evidence type="ECO:0000313" key="6">
    <source>
        <dbReference type="Proteomes" id="UP000015101"/>
    </source>
</evidence>
<sequence length="358" mass="40520">MDTKGTAPWIIVTGVCGSVVLLLFLMWCLCRCCTGKKKASSKKGAKGYIDISQVQQLGLSYKEKVQPDLNELKENMEENEDAQHRGRLHYSLDYDFNRNELSVGVMELVGLPPMDVSGTTDPYVKVYLNPDKKKFETKVHRKTLNPVFNETFQFKIAYSELSSRSITFVVIDFDRFSKHDVIGQVKVGLASIDFGTATDRWEDVGMADFEMDKSTRLGDICFSLRYVPTAAKLVIVILEAKNLKKMDISGLSDPYVKVTLYIGGKKVKKKKSTVKKRTLNPYFNESFTFEVTFDQIQKASLVITVMDYDKIGFSDPMGQVVVSSKASGTGLRHWSDMLANPRRPIAQWHELQEVTEKK</sequence>
<dbReference type="FunFam" id="2.60.40.150:FF:000182">
    <property type="entry name" value="Synaptotagmin 8"/>
    <property type="match status" value="1"/>
</dbReference>
<dbReference type="HOGENOM" id="CLU_023008_11_0_1"/>
<feature type="transmembrane region" description="Helical" evidence="2">
    <location>
        <begin position="6"/>
        <end position="30"/>
    </location>
</feature>
<dbReference type="FunFam" id="2.60.40.150:FF:000140">
    <property type="entry name" value="synaptotagmin-7 isoform X1"/>
    <property type="match status" value="1"/>
</dbReference>
<dbReference type="GO" id="GO:0017158">
    <property type="term" value="P:regulation of calcium ion-dependent exocytosis"/>
    <property type="evidence" value="ECO:0000318"/>
    <property type="project" value="GO_Central"/>
</dbReference>